<evidence type="ECO:0000313" key="3">
    <source>
        <dbReference type="EMBL" id="MRX08998.1"/>
    </source>
</evidence>
<keyword evidence="3" id="KW-0808">Transferase</keyword>
<keyword evidence="2" id="KW-0472">Membrane</keyword>
<dbReference type="InterPro" id="IPR001451">
    <property type="entry name" value="Hexapep"/>
</dbReference>
<keyword evidence="4" id="KW-1185">Reference proteome</keyword>
<dbReference type="Pfam" id="PF00132">
    <property type="entry name" value="Hexapep"/>
    <property type="match status" value="1"/>
</dbReference>
<evidence type="ECO:0000256" key="2">
    <source>
        <dbReference type="SAM" id="Phobius"/>
    </source>
</evidence>
<evidence type="ECO:0000256" key="1">
    <source>
        <dbReference type="ARBA" id="ARBA00007274"/>
    </source>
</evidence>
<keyword evidence="2" id="KW-0812">Transmembrane</keyword>
<sequence length="224" mass="24070">MRAIKFCQVAVFLWLLMLILLLAIGTTALVVDRLPLGDFRGVTLVLAAVVLLYLYAFLVYRLFLLALPLREGEVAEHSRHELVANVNILFYLLLFNSLIRTHFIPVPIQRLIYLALGARLGANTYSAGALLDPPLTHIGSNTIIGHDAVIFAHVIEGPKLELKAVHIGNTVTIGAKAVVMAGVQIGDNAIVSTGAVVTKDTQIAAGEIWGGIPARRLKAAPGQA</sequence>
<dbReference type="PANTHER" id="PTHR43300:SF11">
    <property type="entry name" value="ACETYLTRANSFERASE RV3034C-RELATED"/>
    <property type="match status" value="1"/>
</dbReference>
<feature type="transmembrane region" description="Helical" evidence="2">
    <location>
        <begin position="82"/>
        <end position="99"/>
    </location>
</feature>
<dbReference type="AlphaFoldDB" id="A0A6L5QHL0"/>
<name>A0A6L5QHL0_9BURK</name>
<proteinExistence type="inferred from homology"/>
<organism evidence="3 4">
    <name type="scientific">Duganella alba</name>
    <dbReference type="NCBI Taxonomy" id="2666081"/>
    <lineage>
        <taxon>Bacteria</taxon>
        <taxon>Pseudomonadati</taxon>
        <taxon>Pseudomonadota</taxon>
        <taxon>Betaproteobacteria</taxon>
        <taxon>Burkholderiales</taxon>
        <taxon>Oxalobacteraceae</taxon>
        <taxon>Telluria group</taxon>
        <taxon>Duganella</taxon>
    </lineage>
</organism>
<dbReference type="SUPFAM" id="SSF51161">
    <property type="entry name" value="Trimeric LpxA-like enzymes"/>
    <property type="match status" value="1"/>
</dbReference>
<dbReference type="PANTHER" id="PTHR43300">
    <property type="entry name" value="ACETYLTRANSFERASE"/>
    <property type="match status" value="1"/>
</dbReference>
<comment type="similarity">
    <text evidence="1">Belongs to the transferase hexapeptide repeat family.</text>
</comment>
<comment type="caution">
    <text evidence="3">The sequence shown here is derived from an EMBL/GenBank/DDBJ whole genome shotgun (WGS) entry which is preliminary data.</text>
</comment>
<dbReference type="InterPro" id="IPR011004">
    <property type="entry name" value="Trimer_LpxA-like_sf"/>
</dbReference>
<dbReference type="InterPro" id="IPR050179">
    <property type="entry name" value="Trans_hexapeptide_repeat"/>
</dbReference>
<dbReference type="RefSeq" id="WP_154368644.1">
    <property type="nucleotide sequence ID" value="NZ_WKJM01000010.1"/>
</dbReference>
<reference evidence="3 4" key="1">
    <citation type="submission" date="2019-11" db="EMBL/GenBank/DDBJ databases">
        <title>Novel species isolated from a subtropical stream in China.</title>
        <authorList>
            <person name="Lu H."/>
        </authorList>
    </citation>
    <scope>NUCLEOTIDE SEQUENCE [LARGE SCALE GENOMIC DNA]</scope>
    <source>
        <strain evidence="3 4">FT25W</strain>
    </source>
</reference>
<evidence type="ECO:0000313" key="4">
    <source>
        <dbReference type="Proteomes" id="UP000481037"/>
    </source>
</evidence>
<accession>A0A6L5QHL0</accession>
<gene>
    <name evidence="3" type="ORF">GJ697_14245</name>
</gene>
<keyword evidence="3" id="KW-0012">Acyltransferase</keyword>
<dbReference type="EMBL" id="WKJM01000010">
    <property type="protein sequence ID" value="MRX08998.1"/>
    <property type="molecule type" value="Genomic_DNA"/>
</dbReference>
<feature type="transmembrane region" description="Helical" evidence="2">
    <location>
        <begin position="44"/>
        <end position="70"/>
    </location>
</feature>
<protein>
    <submittedName>
        <fullName evidence="3">Acyltransferase</fullName>
    </submittedName>
</protein>
<dbReference type="Proteomes" id="UP000481037">
    <property type="component" value="Unassembled WGS sequence"/>
</dbReference>
<dbReference type="GO" id="GO:0016746">
    <property type="term" value="F:acyltransferase activity"/>
    <property type="evidence" value="ECO:0007669"/>
    <property type="project" value="UniProtKB-KW"/>
</dbReference>
<dbReference type="Gene3D" id="2.160.10.10">
    <property type="entry name" value="Hexapeptide repeat proteins"/>
    <property type="match status" value="1"/>
</dbReference>
<keyword evidence="2" id="KW-1133">Transmembrane helix</keyword>